<gene>
    <name evidence="1" type="ORF">R3P38DRAFT_2543732</name>
</gene>
<dbReference type="AlphaFoldDB" id="A0AAW0AQE6"/>
<proteinExistence type="predicted"/>
<reference evidence="1 2" key="1">
    <citation type="journal article" date="2024" name="J Genomics">
        <title>Draft genome sequencing and assembly of Favolaschia claudopus CIRM-BRFM 2984 isolated from oak limbs.</title>
        <authorList>
            <person name="Navarro D."/>
            <person name="Drula E."/>
            <person name="Chaduli D."/>
            <person name="Cazenave R."/>
            <person name="Ahrendt S."/>
            <person name="Wang J."/>
            <person name="Lipzen A."/>
            <person name="Daum C."/>
            <person name="Barry K."/>
            <person name="Grigoriev I.V."/>
            <person name="Favel A."/>
            <person name="Rosso M.N."/>
            <person name="Martin F."/>
        </authorList>
    </citation>
    <scope>NUCLEOTIDE SEQUENCE [LARGE SCALE GENOMIC DNA]</scope>
    <source>
        <strain evidence="1 2">CIRM-BRFM 2984</strain>
    </source>
</reference>
<accession>A0AAW0AQE6</accession>
<protein>
    <submittedName>
        <fullName evidence="1">Uncharacterized protein</fullName>
    </submittedName>
</protein>
<comment type="caution">
    <text evidence="1">The sequence shown here is derived from an EMBL/GenBank/DDBJ whole genome shotgun (WGS) entry which is preliminary data.</text>
</comment>
<dbReference type="Proteomes" id="UP001362999">
    <property type="component" value="Unassembled WGS sequence"/>
</dbReference>
<dbReference type="InterPro" id="IPR036691">
    <property type="entry name" value="Endo/exonu/phosph_ase_sf"/>
</dbReference>
<evidence type="ECO:0000313" key="1">
    <source>
        <dbReference type="EMBL" id="KAK7015232.1"/>
    </source>
</evidence>
<name>A0AAW0AQE6_9AGAR</name>
<feature type="non-terminal residue" evidence="1">
    <location>
        <position position="1"/>
    </location>
</feature>
<organism evidence="1 2">
    <name type="scientific">Favolaschia claudopus</name>
    <dbReference type="NCBI Taxonomy" id="2862362"/>
    <lineage>
        <taxon>Eukaryota</taxon>
        <taxon>Fungi</taxon>
        <taxon>Dikarya</taxon>
        <taxon>Basidiomycota</taxon>
        <taxon>Agaricomycotina</taxon>
        <taxon>Agaricomycetes</taxon>
        <taxon>Agaricomycetidae</taxon>
        <taxon>Agaricales</taxon>
        <taxon>Marasmiineae</taxon>
        <taxon>Mycenaceae</taxon>
        <taxon>Favolaschia</taxon>
    </lineage>
</organism>
<dbReference type="Gene3D" id="3.60.10.10">
    <property type="entry name" value="Endonuclease/exonuclease/phosphatase"/>
    <property type="match status" value="1"/>
</dbReference>
<keyword evidence="2" id="KW-1185">Reference proteome</keyword>
<evidence type="ECO:0000313" key="2">
    <source>
        <dbReference type="Proteomes" id="UP001362999"/>
    </source>
</evidence>
<sequence>VYALNMNGLGGPGKLHHVNTVITQRAPHSFVISETKTNEKLSSKLPSFEYNIFGEEAVPLSGGSRGGHKWGVAVGIRKDIQISQRVVTSKASFRGRLLAVDVILPTDSGAGFIHRVIGVYAPWDPGINNIDPEARDFYTDVVYSSRLGCRYVKSPLKRRVF</sequence>
<dbReference type="EMBL" id="JAWWNJ010000054">
    <property type="protein sequence ID" value="KAK7015232.1"/>
    <property type="molecule type" value="Genomic_DNA"/>
</dbReference>